<feature type="compositionally biased region" description="Acidic residues" evidence="1">
    <location>
        <begin position="90"/>
        <end position="103"/>
    </location>
</feature>
<dbReference type="NCBIfam" id="TIGR02098">
    <property type="entry name" value="MJ0042_CXXC"/>
    <property type="match status" value="1"/>
</dbReference>
<name>A0A840CBA0_9RHOB</name>
<dbReference type="Proteomes" id="UP000585681">
    <property type="component" value="Unassembled WGS sequence"/>
</dbReference>
<feature type="region of interest" description="Disordered" evidence="1">
    <location>
        <begin position="175"/>
        <end position="197"/>
    </location>
</feature>
<gene>
    <name evidence="4" type="ORF">GGR17_002494</name>
</gene>
<keyword evidence="5" id="KW-1185">Reference proteome</keyword>
<evidence type="ECO:0000313" key="5">
    <source>
        <dbReference type="Proteomes" id="UP000585681"/>
    </source>
</evidence>
<dbReference type="InterPro" id="IPR011723">
    <property type="entry name" value="Znf/thioredoxin_put"/>
</dbReference>
<feature type="transmembrane region" description="Helical" evidence="2">
    <location>
        <begin position="236"/>
        <end position="257"/>
    </location>
</feature>
<keyword evidence="2" id="KW-1133">Transmembrane helix</keyword>
<feature type="region of interest" description="Disordered" evidence="1">
    <location>
        <begin position="88"/>
        <end position="158"/>
    </location>
</feature>
<proteinExistence type="predicted"/>
<dbReference type="RefSeq" id="WP_054539841.1">
    <property type="nucleotide sequence ID" value="NZ_JACIEQ010000003.1"/>
</dbReference>
<keyword evidence="2" id="KW-0812">Transmembrane</keyword>
<dbReference type="AlphaFoldDB" id="A0A840CBA0"/>
<feature type="domain" description="Zinc finger/thioredoxin putative" evidence="3">
    <location>
        <begin position="1"/>
        <end position="36"/>
    </location>
</feature>
<dbReference type="EMBL" id="JACIEQ010000003">
    <property type="protein sequence ID" value="MBB4022675.1"/>
    <property type="molecule type" value="Genomic_DNA"/>
</dbReference>
<keyword evidence="2" id="KW-0472">Membrane</keyword>
<organism evidence="4 5">
    <name type="scientific">Actibacterium naphthalenivorans</name>
    <dbReference type="NCBI Taxonomy" id="1614693"/>
    <lineage>
        <taxon>Bacteria</taxon>
        <taxon>Pseudomonadati</taxon>
        <taxon>Pseudomonadota</taxon>
        <taxon>Alphaproteobacteria</taxon>
        <taxon>Rhodobacterales</taxon>
        <taxon>Roseobacteraceae</taxon>
        <taxon>Actibacterium</taxon>
    </lineage>
</organism>
<comment type="caution">
    <text evidence="4">The sequence shown here is derived from an EMBL/GenBank/DDBJ whole genome shotgun (WGS) entry which is preliminary data.</text>
</comment>
<protein>
    <submittedName>
        <fullName evidence="4">Putative Zn finger-like uncharacterized protein</fullName>
    </submittedName>
</protein>
<accession>A0A840CBA0</accession>
<evidence type="ECO:0000256" key="2">
    <source>
        <dbReference type="SAM" id="Phobius"/>
    </source>
</evidence>
<sequence length="305" mass="33224">MRLICPNCDAQYEVDDAVIPENGRDVQCSSCGHTWFQPGAFTPDEDPEPAYTEEVQPPEQDVFPQEPAEADTAIIETMEEEEFFQFPDHDQDDEDEPEEEEDSPPQHAGDAPASTVLDESVLDVLREEAERETRARRAEAQRETLESQPDLGLEAGAAAGAGGFRSGLQERMARLRGVPPDPQPHTTSAGPRRDLLPDIEEINSTLRATSDNLDQGRVPDGPVLENTELPRRRGGFGFGFGFVMLVAALVVALYVFAPTISAVFPPAEPMMAAYVTTADELRTAINSWTSGTVQKLTAALNGLTG</sequence>
<reference evidence="4" key="1">
    <citation type="submission" date="2020-08" db="EMBL/GenBank/DDBJ databases">
        <title>Genomic Encyclopedia of Type Strains, Phase IV (KMG-IV): sequencing the most valuable type-strain genomes for metagenomic binning, comparative biology and taxonomic classification.</title>
        <authorList>
            <person name="Goeker M."/>
        </authorList>
    </citation>
    <scope>NUCLEOTIDE SEQUENCE [LARGE SCALE GENOMIC DNA]</scope>
    <source>
        <strain evidence="4">DSM 105040</strain>
    </source>
</reference>
<feature type="compositionally biased region" description="Basic and acidic residues" evidence="1">
    <location>
        <begin position="124"/>
        <end position="145"/>
    </location>
</feature>
<evidence type="ECO:0000256" key="1">
    <source>
        <dbReference type="SAM" id="MobiDB-lite"/>
    </source>
</evidence>
<dbReference type="Pfam" id="PF13717">
    <property type="entry name" value="Zn_ribbon_4"/>
    <property type="match status" value="1"/>
</dbReference>
<feature type="region of interest" description="Disordered" evidence="1">
    <location>
        <begin position="43"/>
        <end position="72"/>
    </location>
</feature>
<evidence type="ECO:0000313" key="4">
    <source>
        <dbReference type="EMBL" id="MBB4022675.1"/>
    </source>
</evidence>
<evidence type="ECO:0000259" key="3">
    <source>
        <dbReference type="Pfam" id="PF13717"/>
    </source>
</evidence>
<dbReference type="CDD" id="cd20335">
    <property type="entry name" value="BRcat_RBR"/>
    <property type="match status" value="1"/>
</dbReference>